<keyword evidence="1" id="KW-0548">Nucleotidyltransferase</keyword>
<keyword evidence="1" id="KW-0863">Zinc-finger</keyword>
<dbReference type="EC" id="2.7.7.7" evidence="1"/>
<dbReference type="GO" id="GO:0006297">
    <property type="term" value="P:nucleotide-excision repair, DNA gap filling"/>
    <property type="evidence" value="ECO:0007669"/>
    <property type="project" value="TreeGrafter"/>
</dbReference>
<protein>
    <recommendedName>
        <fullName evidence="1">DNA polymerase epsilon catalytic subunit</fullName>
        <ecNumber evidence="1">2.7.7.7</ecNumber>
    </recommendedName>
</protein>
<accession>A0A183KYZ7</accession>
<evidence type="ECO:0000313" key="6">
    <source>
        <dbReference type="WBParaSite" id="SCUD_0002029701-mRNA-1"/>
    </source>
</evidence>
<dbReference type="GO" id="GO:0006287">
    <property type="term" value="P:base-excision repair, gap-filling"/>
    <property type="evidence" value="ECO:0007669"/>
    <property type="project" value="TreeGrafter"/>
</dbReference>
<evidence type="ECO:0000256" key="2">
    <source>
        <dbReference type="SAM" id="MobiDB-lite"/>
    </source>
</evidence>
<dbReference type="GO" id="GO:0051539">
    <property type="term" value="F:4 iron, 4 sulfur cluster binding"/>
    <property type="evidence" value="ECO:0007669"/>
    <property type="project" value="UniProtKB-KW"/>
</dbReference>
<dbReference type="GO" id="GO:0003677">
    <property type="term" value="F:DNA binding"/>
    <property type="evidence" value="ECO:0007669"/>
    <property type="project" value="UniProtKB-KW"/>
</dbReference>
<dbReference type="STRING" id="6186.A0A183KYZ7"/>
<dbReference type="GO" id="GO:0008310">
    <property type="term" value="F:single-stranded DNA 3'-5' DNA exonuclease activity"/>
    <property type="evidence" value="ECO:0007669"/>
    <property type="project" value="TreeGrafter"/>
</dbReference>
<keyword evidence="1" id="KW-0408">Iron</keyword>
<dbReference type="GO" id="GO:0000278">
    <property type="term" value="P:mitotic cell cycle"/>
    <property type="evidence" value="ECO:0007669"/>
    <property type="project" value="TreeGrafter"/>
</dbReference>
<dbReference type="EMBL" id="UZAK01044003">
    <property type="protein sequence ID" value="VDP71745.1"/>
    <property type="molecule type" value="Genomic_DNA"/>
</dbReference>
<name>A0A183KYZ7_9TREM</name>
<evidence type="ECO:0000256" key="1">
    <source>
        <dbReference type="RuleBase" id="RU365029"/>
    </source>
</evidence>
<gene>
    <name evidence="4" type="ORF">SCUD_LOCUS20294</name>
</gene>
<keyword evidence="5" id="KW-1185">Reference proteome</keyword>
<dbReference type="GO" id="GO:0006272">
    <property type="term" value="P:leading strand elongation"/>
    <property type="evidence" value="ECO:0007669"/>
    <property type="project" value="TreeGrafter"/>
</dbReference>
<comment type="similarity">
    <text evidence="1">Belongs to the DNA polymerase type-B family.</text>
</comment>
<dbReference type="Proteomes" id="UP000279833">
    <property type="component" value="Unassembled WGS sequence"/>
</dbReference>
<keyword evidence="1" id="KW-0808">Transferase</keyword>
<sequence length="505" mass="56380">MRTPKSKDSGPLFRKVSGNVSMGNETRSASGLILPRNHTVYHLYEYNVPESVYTEHAPEIATDLARPDVEGVYELGVPSLFRILMKVGCLCTVDREAFRNNQHGPVSDEGSFNLDQLCFCSLAQHPYLSGCGLRHLFLFHHQLHSVGQAITKKDSQRQLYLLIVPWTRCGYVCVIDSARINQLPDLNVLYLRQRTKCFPQYENEDFPPDTLNFEVRTESDAEANITSSQSAAPIVILLHSSLSATQQDISSGSNEVNWPLNGEIIGRRRSPQLPVLSEFPVIQLGGTMDDGESQIGDVEYSMDAYSLLNWQQAAVKRGIRYFLQSEARLERQLELARYLHIPVGNIPVSEAPLPVSLTPSQDIQPPASSINAIELGCDLFYARHLVKHNHVLWCSSSGRPDLGGKETDDQRLLLEMEESGVVEINRPGLYPYVNVELEFTNLAVNTLIIANRIPELEGATLLSFDRLSAADRTLEEQLNQGVNLGTHITSYDETAACSAAFRILR</sequence>
<reference evidence="6" key="1">
    <citation type="submission" date="2016-06" db="UniProtKB">
        <authorList>
            <consortium name="WormBaseParasite"/>
        </authorList>
    </citation>
    <scope>IDENTIFICATION</scope>
</reference>
<evidence type="ECO:0000313" key="4">
    <source>
        <dbReference type="EMBL" id="VDP71745.1"/>
    </source>
</evidence>
<dbReference type="GO" id="GO:0008270">
    <property type="term" value="F:zinc ion binding"/>
    <property type="evidence" value="ECO:0007669"/>
    <property type="project" value="UniProtKB-KW"/>
</dbReference>
<feature type="region of interest" description="Disordered" evidence="2">
    <location>
        <begin position="1"/>
        <end position="26"/>
    </location>
</feature>
<evidence type="ECO:0000259" key="3">
    <source>
        <dbReference type="SMART" id="SM01159"/>
    </source>
</evidence>
<comment type="cofactor">
    <cofactor evidence="1">
        <name>[4Fe-4S] cluster</name>
        <dbReference type="ChEBI" id="CHEBI:49883"/>
    </cofactor>
</comment>
<keyword evidence="1" id="KW-0239">DNA-directed DNA polymerase</keyword>
<dbReference type="InterPro" id="IPR013697">
    <property type="entry name" value="DNA_pol_e_suA_C"/>
</dbReference>
<keyword evidence="1" id="KW-0479">Metal-binding</keyword>
<comment type="catalytic activity">
    <reaction evidence="1">
        <text>DNA(n) + a 2'-deoxyribonucleoside 5'-triphosphate = DNA(n+1) + diphosphate</text>
        <dbReference type="Rhea" id="RHEA:22508"/>
        <dbReference type="Rhea" id="RHEA-COMP:17339"/>
        <dbReference type="Rhea" id="RHEA-COMP:17340"/>
        <dbReference type="ChEBI" id="CHEBI:33019"/>
        <dbReference type="ChEBI" id="CHEBI:61560"/>
        <dbReference type="ChEBI" id="CHEBI:173112"/>
        <dbReference type="EC" id="2.7.7.7"/>
    </reaction>
</comment>
<dbReference type="GO" id="GO:0045004">
    <property type="term" value="P:DNA replication proofreading"/>
    <property type="evidence" value="ECO:0007669"/>
    <property type="project" value="TreeGrafter"/>
</dbReference>
<comment type="subcellular location">
    <subcellularLocation>
        <location evidence="1">Nucleus</location>
    </subcellularLocation>
</comment>
<dbReference type="Pfam" id="PF08490">
    <property type="entry name" value="DUF1744"/>
    <property type="match status" value="1"/>
</dbReference>
<dbReference type="PANTHER" id="PTHR10670">
    <property type="entry name" value="DNA POLYMERASE EPSILON CATALYTIC SUBUNIT A"/>
    <property type="match status" value="1"/>
</dbReference>
<keyword evidence="1" id="KW-0862">Zinc</keyword>
<keyword evidence="1" id="KW-0238">DNA-binding</keyword>
<keyword evidence="1" id="KW-0235">DNA replication</keyword>
<dbReference type="PANTHER" id="PTHR10670:SF0">
    <property type="entry name" value="DNA POLYMERASE EPSILON CATALYTIC SUBUNIT A"/>
    <property type="match status" value="1"/>
</dbReference>
<reference evidence="4 5" key="2">
    <citation type="submission" date="2018-11" db="EMBL/GenBank/DDBJ databases">
        <authorList>
            <consortium name="Pathogen Informatics"/>
        </authorList>
    </citation>
    <scope>NUCLEOTIDE SEQUENCE [LARGE SCALE GENOMIC DNA]</scope>
    <source>
        <strain evidence="4">Dakar</strain>
        <strain evidence="5">Dakar, Senegal</strain>
    </source>
</reference>
<evidence type="ECO:0000313" key="5">
    <source>
        <dbReference type="Proteomes" id="UP000279833"/>
    </source>
</evidence>
<dbReference type="InterPro" id="IPR029703">
    <property type="entry name" value="POL2"/>
</dbReference>
<keyword evidence="1" id="KW-0004">4Fe-4S</keyword>
<organism evidence="6">
    <name type="scientific">Schistosoma curassoni</name>
    <dbReference type="NCBI Taxonomy" id="6186"/>
    <lineage>
        <taxon>Eukaryota</taxon>
        <taxon>Metazoa</taxon>
        <taxon>Spiralia</taxon>
        <taxon>Lophotrochozoa</taxon>
        <taxon>Platyhelminthes</taxon>
        <taxon>Trematoda</taxon>
        <taxon>Digenea</taxon>
        <taxon>Strigeidida</taxon>
        <taxon>Schistosomatoidea</taxon>
        <taxon>Schistosomatidae</taxon>
        <taxon>Schistosoma</taxon>
    </lineage>
</organism>
<dbReference type="AlphaFoldDB" id="A0A183KYZ7"/>
<dbReference type="SMART" id="SM01159">
    <property type="entry name" value="DUF1744"/>
    <property type="match status" value="1"/>
</dbReference>
<proteinExistence type="inferred from homology"/>
<dbReference type="GO" id="GO:0008622">
    <property type="term" value="C:epsilon DNA polymerase complex"/>
    <property type="evidence" value="ECO:0007669"/>
    <property type="project" value="InterPro"/>
</dbReference>
<dbReference type="GO" id="GO:0003887">
    <property type="term" value="F:DNA-directed DNA polymerase activity"/>
    <property type="evidence" value="ECO:0007669"/>
    <property type="project" value="UniProtKB-KW"/>
</dbReference>
<feature type="domain" description="DNA polymerase epsilon catalytic subunit A C-terminal" evidence="3">
    <location>
        <begin position="185"/>
        <end position="505"/>
    </location>
</feature>
<keyword evidence="1" id="KW-0539">Nucleus</keyword>
<dbReference type="WBParaSite" id="SCUD_0002029701-mRNA-1">
    <property type="protein sequence ID" value="SCUD_0002029701-mRNA-1"/>
    <property type="gene ID" value="SCUD_0002029701"/>
</dbReference>
<keyword evidence="1" id="KW-0411">Iron-sulfur</keyword>
<comment type="function">
    <text evidence="1">DNA polymerase II participates in chromosomal DNA replication.</text>
</comment>